<keyword evidence="1 4" id="KW-0378">Hydrolase</keyword>
<feature type="compositionally biased region" description="Basic and acidic residues" evidence="2">
    <location>
        <begin position="155"/>
        <end position="177"/>
    </location>
</feature>
<dbReference type="Pfam" id="PF02337">
    <property type="entry name" value="Gag_p10"/>
    <property type="match status" value="1"/>
</dbReference>
<evidence type="ECO:0000256" key="2">
    <source>
        <dbReference type="SAM" id="MobiDB-lite"/>
    </source>
</evidence>
<dbReference type="InterPro" id="IPR001995">
    <property type="entry name" value="Peptidase_A2_cat"/>
</dbReference>
<gene>
    <name evidence="4" type="ORF">H671_1g0166</name>
</gene>
<evidence type="ECO:0000259" key="3">
    <source>
        <dbReference type="PROSITE" id="PS50175"/>
    </source>
</evidence>
<dbReference type="InterPro" id="IPR003322">
    <property type="entry name" value="B_retro_matrix"/>
</dbReference>
<dbReference type="InterPro" id="IPR010999">
    <property type="entry name" value="Retrovr_matrix"/>
</dbReference>
<feature type="domain" description="Peptidase A2" evidence="3">
    <location>
        <begin position="212"/>
        <end position="254"/>
    </location>
</feature>
<feature type="region of interest" description="Disordered" evidence="2">
    <location>
        <begin position="128"/>
        <end position="186"/>
    </location>
</feature>
<dbReference type="AlphaFoldDB" id="A0A061IP44"/>
<dbReference type="Gene3D" id="2.40.70.10">
    <property type="entry name" value="Acid Proteases"/>
    <property type="match status" value="1"/>
</dbReference>
<feature type="region of interest" description="Disordered" evidence="2">
    <location>
        <begin position="22"/>
        <end position="49"/>
    </location>
</feature>
<dbReference type="EMBL" id="KE662790">
    <property type="protein sequence ID" value="ERE92586.1"/>
    <property type="molecule type" value="Genomic_DNA"/>
</dbReference>
<organism evidence="4 5">
    <name type="scientific">Cricetulus griseus</name>
    <name type="common">Chinese hamster</name>
    <name type="synonym">Cricetulus barabensis griseus</name>
    <dbReference type="NCBI Taxonomy" id="10029"/>
    <lineage>
        <taxon>Eukaryota</taxon>
        <taxon>Metazoa</taxon>
        <taxon>Chordata</taxon>
        <taxon>Craniata</taxon>
        <taxon>Vertebrata</taxon>
        <taxon>Euteleostomi</taxon>
        <taxon>Mammalia</taxon>
        <taxon>Eutheria</taxon>
        <taxon>Euarchontoglires</taxon>
        <taxon>Glires</taxon>
        <taxon>Rodentia</taxon>
        <taxon>Myomorpha</taxon>
        <taxon>Muroidea</taxon>
        <taxon>Cricetidae</taxon>
        <taxon>Cricetinae</taxon>
        <taxon>Cricetulus</taxon>
    </lineage>
</organism>
<name>A0A061IP44_CRIGR</name>
<dbReference type="InterPro" id="IPR021109">
    <property type="entry name" value="Peptidase_aspartic_dom_sf"/>
</dbReference>
<dbReference type="SUPFAM" id="SSF47836">
    <property type="entry name" value="Retroviral matrix proteins"/>
    <property type="match status" value="1"/>
</dbReference>
<proteinExistence type="predicted"/>
<sequence>MNALKLYCRRILSVPRRSCWRDGSAGQLVPKPGNSRPHRQHRRRPLDYKEDSELQELRAKSYFRFCRTYISQGCRIIMGSSKSVITALETVLKQRDIRIANRTLKNFVKEIDRVAPWYPGQFRITDPCLMEQTSSDDSESSKDEVLDTDEEAKLDEEAARYEEERYHPDDHIQNSKEPRKRQLQTAFSQVVPSAPPPYETCPKSYSFIPEKGLGYRSHPTISSSTLTWKSMEGYQGQFAPYVLPLPVNLWGRDIMQ</sequence>
<dbReference type="PROSITE" id="PS50175">
    <property type="entry name" value="ASP_PROT_RETROV"/>
    <property type="match status" value="1"/>
</dbReference>
<evidence type="ECO:0000313" key="4">
    <source>
        <dbReference type="EMBL" id="ERE92586.1"/>
    </source>
</evidence>
<accession>A0A061IP44</accession>
<reference evidence="5" key="1">
    <citation type="journal article" date="2013" name="Nat. Biotechnol.">
        <title>Chinese hamster genome sequenced from sorted chromosomes.</title>
        <authorList>
            <person name="Brinkrolf K."/>
            <person name="Rupp O."/>
            <person name="Laux H."/>
            <person name="Kollin F."/>
            <person name="Ernst W."/>
            <person name="Linke B."/>
            <person name="Kofler R."/>
            <person name="Romand S."/>
            <person name="Hesse F."/>
            <person name="Budach W.E."/>
            <person name="Galosy S."/>
            <person name="Muller D."/>
            <person name="Noll T."/>
            <person name="Wienberg J."/>
            <person name="Jostock T."/>
            <person name="Leonard M."/>
            <person name="Grillari J."/>
            <person name="Tauch A."/>
            <person name="Goesmann A."/>
            <person name="Helk B."/>
            <person name="Mott J.E."/>
            <person name="Puhler A."/>
            <person name="Borth N."/>
        </authorList>
    </citation>
    <scope>NUCLEOTIDE SEQUENCE [LARGE SCALE GENOMIC DNA]</scope>
    <source>
        <strain evidence="5">17A/GY</strain>
    </source>
</reference>
<dbReference type="GO" id="GO:0004190">
    <property type="term" value="F:aspartic-type endopeptidase activity"/>
    <property type="evidence" value="ECO:0007669"/>
    <property type="project" value="InterPro"/>
</dbReference>
<dbReference type="GO" id="GO:0006508">
    <property type="term" value="P:proteolysis"/>
    <property type="evidence" value="ECO:0007669"/>
    <property type="project" value="InterPro"/>
</dbReference>
<protein>
    <submittedName>
        <fullName evidence="4">Peptidase A2A, retrovirus, catalytic containing protein</fullName>
        <ecNumber evidence="4">3.4.23.-</ecNumber>
    </submittedName>
</protein>
<dbReference type="InterPro" id="IPR038124">
    <property type="entry name" value="B_retro_matrix_sf"/>
</dbReference>
<dbReference type="Proteomes" id="UP000030759">
    <property type="component" value="Unassembled WGS sequence"/>
</dbReference>
<evidence type="ECO:0000313" key="5">
    <source>
        <dbReference type="Proteomes" id="UP000030759"/>
    </source>
</evidence>
<dbReference type="GO" id="GO:0005198">
    <property type="term" value="F:structural molecule activity"/>
    <property type="evidence" value="ECO:0007669"/>
    <property type="project" value="InterPro"/>
</dbReference>
<dbReference type="SUPFAM" id="SSF50630">
    <property type="entry name" value="Acid proteases"/>
    <property type="match status" value="1"/>
</dbReference>
<dbReference type="EC" id="3.4.23.-" evidence="4"/>
<feature type="non-terminal residue" evidence="4">
    <location>
        <position position="256"/>
    </location>
</feature>
<evidence type="ECO:0000256" key="1">
    <source>
        <dbReference type="ARBA" id="ARBA00022801"/>
    </source>
</evidence>
<dbReference type="Gene3D" id="1.10.150.490">
    <property type="entry name" value="Retroviral GAG p10 protein"/>
    <property type="match status" value="1"/>
</dbReference>